<feature type="region of interest" description="Disordered" evidence="1">
    <location>
        <begin position="45"/>
        <end position="65"/>
    </location>
</feature>
<protein>
    <submittedName>
        <fullName evidence="2">Uncharacterized protein</fullName>
    </submittedName>
</protein>
<feature type="compositionally biased region" description="Pro residues" evidence="1">
    <location>
        <begin position="1"/>
        <end position="16"/>
    </location>
</feature>
<keyword evidence="3" id="KW-1185">Reference proteome</keyword>
<accession>A0ABU8TBG0</accession>
<comment type="caution">
    <text evidence="2">The sequence shown here is derived from an EMBL/GenBank/DDBJ whole genome shotgun (WGS) entry which is preliminary data.</text>
</comment>
<feature type="compositionally biased region" description="Basic and acidic residues" evidence="1">
    <location>
        <begin position="53"/>
        <end position="65"/>
    </location>
</feature>
<gene>
    <name evidence="2" type="ORF">WJX68_18575</name>
</gene>
<organism evidence="2 3">
    <name type="scientific">Pseudonocardia spirodelae</name>
    <dbReference type="NCBI Taxonomy" id="3133431"/>
    <lineage>
        <taxon>Bacteria</taxon>
        <taxon>Bacillati</taxon>
        <taxon>Actinomycetota</taxon>
        <taxon>Actinomycetes</taxon>
        <taxon>Pseudonocardiales</taxon>
        <taxon>Pseudonocardiaceae</taxon>
        <taxon>Pseudonocardia</taxon>
    </lineage>
</organism>
<evidence type="ECO:0000256" key="1">
    <source>
        <dbReference type="SAM" id="MobiDB-lite"/>
    </source>
</evidence>
<dbReference type="RefSeq" id="WP_340292680.1">
    <property type="nucleotide sequence ID" value="NZ_JBBJUP010000015.1"/>
</dbReference>
<sequence length="84" mass="8833">MSDPTPQPEPAVPDPVEPASGWTDSGAPTFSRVRETVEARAATAGAAAGLAADDDRAREAEDAFAERERRAAERLAEIRRSLGG</sequence>
<reference evidence="2 3" key="1">
    <citation type="submission" date="2024-03" db="EMBL/GenBank/DDBJ databases">
        <title>Draft genome sequence of Pseudonocardia sp. DW16-2.</title>
        <authorList>
            <person name="Duangmal K."/>
        </authorList>
    </citation>
    <scope>NUCLEOTIDE SEQUENCE [LARGE SCALE GENOMIC DNA]</scope>
    <source>
        <strain evidence="2 3">DW16-2</strain>
    </source>
</reference>
<evidence type="ECO:0000313" key="2">
    <source>
        <dbReference type="EMBL" id="MEJ8280953.1"/>
    </source>
</evidence>
<name>A0ABU8TBG0_9PSEU</name>
<dbReference type="Proteomes" id="UP001364211">
    <property type="component" value="Unassembled WGS sequence"/>
</dbReference>
<evidence type="ECO:0000313" key="3">
    <source>
        <dbReference type="Proteomes" id="UP001364211"/>
    </source>
</evidence>
<dbReference type="EMBL" id="JBBJUP010000015">
    <property type="protein sequence ID" value="MEJ8280953.1"/>
    <property type="molecule type" value="Genomic_DNA"/>
</dbReference>
<feature type="region of interest" description="Disordered" evidence="1">
    <location>
        <begin position="1"/>
        <end position="32"/>
    </location>
</feature>
<proteinExistence type="predicted"/>